<comment type="caution">
    <text evidence="1">The sequence shown here is derived from an EMBL/GenBank/DDBJ whole genome shotgun (WGS) entry which is preliminary data.</text>
</comment>
<proteinExistence type="predicted"/>
<keyword evidence="2" id="KW-1185">Reference proteome</keyword>
<evidence type="ECO:0000313" key="2">
    <source>
        <dbReference type="Proteomes" id="UP000291659"/>
    </source>
</evidence>
<reference evidence="1 2" key="1">
    <citation type="submission" date="2019-02" db="EMBL/GenBank/DDBJ databases">
        <title>The genomic architecture of introgression among sibling species of bacteria.</title>
        <authorList>
            <person name="Cavassim M.I.A."/>
            <person name="Moeskjaer S."/>
            <person name="Moslemi C."/>
            <person name="Fields B."/>
            <person name="Bachmann A."/>
            <person name="Vilhjalmsson B."/>
            <person name="Schierup M.H."/>
            <person name="Young J.P.W."/>
            <person name="Andersen S.U."/>
        </authorList>
    </citation>
    <scope>NUCLEOTIDE SEQUENCE [LARGE SCALE GENOMIC DNA]</scope>
    <source>
        <strain evidence="1 2">SM141A</strain>
    </source>
</reference>
<sequence>MRKASILDTIFSNGHQPETLVGRGMYHLGQAVSFPTQKTWSGIIRARSLLMADGLLHLDTDVGVAQLSAYPMTVSYWSTRDGKTPVKRLHTPDLAIRMTDGSLTFIDYVTLNEQQAKPYFWRRHAERVRHYQNELGCAFAVHDERSVRIEPRLSNLRLMWTHRSRPTEPPSLAHAREAIRMTSLPSTIRAISEMAMLSRQAVHWEEDDEPVLLEGVDLIFTAVMQMAMLGEVRVDLGKRINLDSIVYGGAA</sequence>
<dbReference type="Proteomes" id="UP000291659">
    <property type="component" value="Unassembled WGS sequence"/>
</dbReference>
<gene>
    <name evidence="1" type="ORF">ELH98_10420</name>
</gene>
<accession>A0ABY1X894</accession>
<dbReference type="EMBL" id="SIOX01000001">
    <property type="protein sequence ID" value="TAX81439.1"/>
    <property type="molecule type" value="Genomic_DNA"/>
</dbReference>
<organism evidence="1 2">
    <name type="scientific">Rhizobium ruizarguesonis</name>
    <dbReference type="NCBI Taxonomy" id="2081791"/>
    <lineage>
        <taxon>Bacteria</taxon>
        <taxon>Pseudomonadati</taxon>
        <taxon>Pseudomonadota</taxon>
        <taxon>Alphaproteobacteria</taxon>
        <taxon>Hyphomicrobiales</taxon>
        <taxon>Rhizobiaceae</taxon>
        <taxon>Rhizobium/Agrobacterium group</taxon>
        <taxon>Rhizobium</taxon>
    </lineage>
</organism>
<name>A0ABY1X894_9HYPH</name>
<dbReference type="RefSeq" id="WP_130762943.1">
    <property type="nucleotide sequence ID" value="NZ_SIOX01000001.1"/>
</dbReference>
<evidence type="ECO:0000313" key="1">
    <source>
        <dbReference type="EMBL" id="TAX81439.1"/>
    </source>
</evidence>
<protein>
    <submittedName>
        <fullName evidence="1">Uncharacterized protein</fullName>
    </submittedName>
</protein>